<sequence>MKSTLVTLLCLFVSAIATAQNTFPATGNVGIGTTSPTSRLQVVDNGRNYYVNRGIPGATDDNVSENYILLHPVYVAGASFMPDCHVMGKISAIRGSAASYNRKWTVEVNTASAYNSNIGNIISYNDSPVPKLVTLIYDSITYLAVSITKAATVTSFSFTGWAQNESFKIVKAAEVSDVKIFNASTEIGIQAPVGIRNVASNNVLTLAANDTSYSNFLFMTHTGFPQSMFYIGTTNSSYIVPAQRNASLIESYRDLHIGAANSGNIIFENGRNGTAINSSMVIANNKNVGIGIDNPTYKLTVNGTIGARRVKVTQETWADYVFHPNYQLPSLASVEQFIKTNKHLPDIPSEKEVTEKGIDLGEINKLYLQKIEELTLYIIDLQKQINALKENAATQAK</sequence>
<dbReference type="OrthoDB" id="680331at2"/>
<proteinExistence type="predicted"/>
<evidence type="ECO:0000313" key="2">
    <source>
        <dbReference type="EMBL" id="SEA24661.1"/>
    </source>
</evidence>
<dbReference type="Proteomes" id="UP000199656">
    <property type="component" value="Unassembled WGS sequence"/>
</dbReference>
<dbReference type="AlphaFoldDB" id="A0A1H3ZMM0"/>
<organism evidence="2 3">
    <name type="scientific">Chitinophaga terrae</name>
    <name type="common">ex Kim and Jung 2007</name>
    <dbReference type="NCBI Taxonomy" id="408074"/>
    <lineage>
        <taxon>Bacteria</taxon>
        <taxon>Pseudomonadati</taxon>
        <taxon>Bacteroidota</taxon>
        <taxon>Chitinophagia</taxon>
        <taxon>Chitinophagales</taxon>
        <taxon>Chitinophagaceae</taxon>
        <taxon>Chitinophaga</taxon>
    </lineage>
</organism>
<gene>
    <name evidence="2" type="ORF">SAMN05660909_01299</name>
</gene>
<dbReference type="RefSeq" id="WP_089759836.1">
    <property type="nucleotide sequence ID" value="NZ_BKAT01000005.1"/>
</dbReference>
<keyword evidence="3" id="KW-1185">Reference proteome</keyword>
<name>A0A1H3ZMM0_9BACT</name>
<evidence type="ECO:0008006" key="4">
    <source>
        <dbReference type="Google" id="ProtNLM"/>
    </source>
</evidence>
<reference evidence="3" key="1">
    <citation type="submission" date="2016-10" db="EMBL/GenBank/DDBJ databases">
        <authorList>
            <person name="Varghese N."/>
            <person name="Submissions S."/>
        </authorList>
    </citation>
    <scope>NUCLEOTIDE SEQUENCE [LARGE SCALE GENOMIC DNA]</scope>
    <source>
        <strain evidence="3">DSM 23920</strain>
    </source>
</reference>
<dbReference type="EMBL" id="FNRL01000004">
    <property type="protein sequence ID" value="SEA24661.1"/>
    <property type="molecule type" value="Genomic_DNA"/>
</dbReference>
<dbReference type="STRING" id="408074.SAMN05660909_01299"/>
<keyword evidence="1" id="KW-0732">Signal</keyword>
<feature type="signal peptide" evidence="1">
    <location>
        <begin position="1"/>
        <end position="19"/>
    </location>
</feature>
<evidence type="ECO:0000256" key="1">
    <source>
        <dbReference type="SAM" id="SignalP"/>
    </source>
</evidence>
<feature type="chain" id="PRO_5011690920" description="Peptidase S74 domain-containing protein" evidence="1">
    <location>
        <begin position="20"/>
        <end position="397"/>
    </location>
</feature>
<accession>A0A1H3ZMM0</accession>
<evidence type="ECO:0000313" key="3">
    <source>
        <dbReference type="Proteomes" id="UP000199656"/>
    </source>
</evidence>
<protein>
    <recommendedName>
        <fullName evidence="4">Peptidase S74 domain-containing protein</fullName>
    </recommendedName>
</protein>